<keyword evidence="3" id="KW-1133">Transmembrane helix</keyword>
<reference evidence="9 10" key="1">
    <citation type="submission" date="2019-12" db="EMBL/GenBank/DDBJ databases">
        <authorList>
            <person name="Scholz U."/>
            <person name="Mascher M."/>
            <person name="Fiebig A."/>
        </authorList>
    </citation>
    <scope>NUCLEOTIDE SEQUENCE</scope>
</reference>
<evidence type="ECO:0000256" key="1">
    <source>
        <dbReference type="ARBA" id="ARBA00004394"/>
    </source>
</evidence>
<comment type="subcellular location">
    <subcellularLocation>
        <location evidence="1">Golgi apparatus membrane</location>
    </subcellularLocation>
</comment>
<evidence type="ECO:0000256" key="8">
    <source>
        <dbReference type="SAM" id="MobiDB-lite"/>
    </source>
</evidence>
<feature type="compositionally biased region" description="Low complexity" evidence="8">
    <location>
        <begin position="182"/>
        <end position="197"/>
    </location>
</feature>
<evidence type="ECO:0000256" key="3">
    <source>
        <dbReference type="ARBA" id="ARBA00022989"/>
    </source>
</evidence>
<gene>
    <name evidence="9" type="ORF">SI7747_08010701</name>
</gene>
<protein>
    <submittedName>
        <fullName evidence="9">Uncharacterized protein</fullName>
    </submittedName>
</protein>
<proteinExistence type="predicted"/>
<feature type="region of interest" description="Disordered" evidence="8">
    <location>
        <begin position="128"/>
        <end position="213"/>
    </location>
</feature>
<keyword evidence="5 7" id="KW-0175">Coiled coil</keyword>
<dbReference type="EMBL" id="CACRZD030000008">
    <property type="protein sequence ID" value="CAA6664312.1"/>
    <property type="molecule type" value="Genomic_DNA"/>
</dbReference>
<evidence type="ECO:0000256" key="4">
    <source>
        <dbReference type="ARBA" id="ARBA00023034"/>
    </source>
</evidence>
<evidence type="ECO:0000313" key="10">
    <source>
        <dbReference type="Proteomes" id="UP001189122"/>
    </source>
</evidence>
<keyword evidence="6" id="KW-0472">Membrane</keyword>
<sequence length="532" mass="58389">MAGWISSKLKVAENLLHQHVFPNRRSSGKPGRHAEAALAGENVQHPHTARDGTTTDSYVGSDARRTIVLPEAAGAAPDPLNDRLSLESRGDIGAAVSKTSIDKKLIEKAHTGIPAVAAWGKARDVDSSVSKEDEGIMVQPVTDLKGQAGAGRSETGSVEDVQESAVTLHGSPDMLSRITPKSSGSSESDSDSASSSDSEYESERKMERRKRKERVLAEKAAALAAEAIKERENLVARLEGEKQSLEKVVEERQKQQAQEASQLQSSMMEAMEAVEREKQKHNSTRMEALALLAELETRNAELARSLATTQWDLQVEVNRVMELREMVESKELAQEECQIFVRMLLQTMSAKYYFICDKIGQMKEKVGSLERNIQSTEGLLHPTEVEIELKKRLEQFTDHLIQKQAQVESLSSEKATLLFRIEGKNSPEGSARVDIEAGGRVNRPAALYSTLRPLIRAKIDSGERQLGSFVRQVDDVFAAGAVFLRKNPAAKVAAWAYLVCLHLWVAYILTSDSSPAAMAGSSSERINKTSVS</sequence>
<accession>A0A7I8J2V5</accession>
<dbReference type="AlphaFoldDB" id="A0A7I8J2V5"/>
<organism evidence="9">
    <name type="scientific">Spirodela intermedia</name>
    <name type="common">Intermediate duckweed</name>
    <dbReference type="NCBI Taxonomy" id="51605"/>
    <lineage>
        <taxon>Eukaryota</taxon>
        <taxon>Viridiplantae</taxon>
        <taxon>Streptophyta</taxon>
        <taxon>Embryophyta</taxon>
        <taxon>Tracheophyta</taxon>
        <taxon>Spermatophyta</taxon>
        <taxon>Magnoliopsida</taxon>
        <taxon>Liliopsida</taxon>
        <taxon>Araceae</taxon>
        <taxon>Lemnoideae</taxon>
        <taxon>Spirodela</taxon>
    </lineage>
</organism>
<evidence type="ECO:0000256" key="5">
    <source>
        <dbReference type="ARBA" id="ARBA00023054"/>
    </source>
</evidence>
<dbReference type="GO" id="GO:0031985">
    <property type="term" value="C:Golgi cisterna"/>
    <property type="evidence" value="ECO:0007669"/>
    <property type="project" value="TreeGrafter"/>
</dbReference>
<evidence type="ECO:0000256" key="7">
    <source>
        <dbReference type="SAM" id="Coils"/>
    </source>
</evidence>
<dbReference type="GO" id="GO:0007030">
    <property type="term" value="P:Golgi organization"/>
    <property type="evidence" value="ECO:0007669"/>
    <property type="project" value="InterPro"/>
</dbReference>
<dbReference type="Pfam" id="PF09787">
    <property type="entry name" value="Golgin_A5"/>
    <property type="match status" value="1"/>
</dbReference>
<dbReference type="Proteomes" id="UP001189122">
    <property type="component" value="Unassembled WGS sequence"/>
</dbReference>
<dbReference type="GO" id="GO:0000139">
    <property type="term" value="C:Golgi membrane"/>
    <property type="evidence" value="ECO:0007669"/>
    <property type="project" value="UniProtKB-SubCell"/>
</dbReference>
<dbReference type="GO" id="GO:0000301">
    <property type="term" value="P:retrograde transport, vesicle recycling within Golgi"/>
    <property type="evidence" value="ECO:0007669"/>
    <property type="project" value="TreeGrafter"/>
</dbReference>
<name>A0A7I8J2V5_SPIIN</name>
<keyword evidence="4" id="KW-0333">Golgi apparatus</keyword>
<keyword evidence="2" id="KW-0812">Transmembrane</keyword>
<feature type="coiled-coil region" evidence="7">
    <location>
        <begin position="217"/>
        <end position="305"/>
    </location>
</feature>
<dbReference type="InterPro" id="IPR019177">
    <property type="entry name" value="Golgin_subfamily_A_member_5"/>
</dbReference>
<evidence type="ECO:0000256" key="2">
    <source>
        <dbReference type="ARBA" id="ARBA00022692"/>
    </source>
</evidence>
<dbReference type="PANTHER" id="PTHR13815:SF5">
    <property type="entry name" value="GOLGIN CANDIDATE 2"/>
    <property type="match status" value="1"/>
</dbReference>
<keyword evidence="10" id="KW-1185">Reference proteome</keyword>
<dbReference type="PANTHER" id="PTHR13815">
    <property type="entry name" value="GOLGIN-84"/>
    <property type="match status" value="1"/>
</dbReference>
<dbReference type="EMBL" id="LR743595">
    <property type="protein sequence ID" value="CAA2624895.1"/>
    <property type="molecule type" value="Genomic_DNA"/>
</dbReference>
<evidence type="ECO:0000313" key="9">
    <source>
        <dbReference type="EMBL" id="CAA2624895.1"/>
    </source>
</evidence>
<evidence type="ECO:0000256" key="6">
    <source>
        <dbReference type="ARBA" id="ARBA00023136"/>
    </source>
</evidence>